<keyword evidence="3" id="KW-1185">Reference proteome</keyword>
<sequence>MTQNPVTPQHFSPATTVPEITRQTVLMWGSNHIHASPVSNRSPHENAEYSIGSVPPSEGCEALKSLAEISDPEMCKWNGEENKQEGVVQTSDPDSPHQHHSSHHSHHNSRHFKISEIEIPYSFKIYLCITIKEFFLSLAINLLNTKIKVSVEHDFITSKWQAFYTAQLRHKRA</sequence>
<evidence type="ECO:0000313" key="3">
    <source>
        <dbReference type="Proteomes" id="UP001162164"/>
    </source>
</evidence>
<reference evidence="2" key="1">
    <citation type="journal article" date="2023" name="Insect Mol. Biol.">
        <title>Genome sequencing provides insights into the evolution of gene families encoding plant cell wall-degrading enzymes in longhorned beetles.</title>
        <authorList>
            <person name="Shin N.R."/>
            <person name="Okamura Y."/>
            <person name="Kirsch R."/>
            <person name="Pauchet Y."/>
        </authorList>
    </citation>
    <scope>NUCLEOTIDE SEQUENCE</scope>
    <source>
        <strain evidence="2">MMC_N1</strain>
    </source>
</reference>
<feature type="compositionally biased region" description="Basic residues" evidence="1">
    <location>
        <begin position="98"/>
        <end position="109"/>
    </location>
</feature>
<name>A0ABQ9K1N7_9CUCU</name>
<accession>A0ABQ9K1N7</accession>
<dbReference type="EMBL" id="JAPWTJ010000052">
    <property type="protein sequence ID" value="KAJ8984012.1"/>
    <property type="molecule type" value="Genomic_DNA"/>
</dbReference>
<feature type="region of interest" description="Disordered" evidence="1">
    <location>
        <begin position="35"/>
        <end position="54"/>
    </location>
</feature>
<gene>
    <name evidence="2" type="ORF">NQ317_006867</name>
</gene>
<proteinExistence type="predicted"/>
<comment type="caution">
    <text evidence="2">The sequence shown here is derived from an EMBL/GenBank/DDBJ whole genome shotgun (WGS) entry which is preliminary data.</text>
</comment>
<organism evidence="2 3">
    <name type="scientific">Molorchus minor</name>
    <dbReference type="NCBI Taxonomy" id="1323400"/>
    <lineage>
        <taxon>Eukaryota</taxon>
        <taxon>Metazoa</taxon>
        <taxon>Ecdysozoa</taxon>
        <taxon>Arthropoda</taxon>
        <taxon>Hexapoda</taxon>
        <taxon>Insecta</taxon>
        <taxon>Pterygota</taxon>
        <taxon>Neoptera</taxon>
        <taxon>Endopterygota</taxon>
        <taxon>Coleoptera</taxon>
        <taxon>Polyphaga</taxon>
        <taxon>Cucujiformia</taxon>
        <taxon>Chrysomeloidea</taxon>
        <taxon>Cerambycidae</taxon>
        <taxon>Lamiinae</taxon>
        <taxon>Monochamini</taxon>
        <taxon>Molorchus</taxon>
    </lineage>
</organism>
<protein>
    <submittedName>
        <fullName evidence="2">Uncharacterized protein</fullName>
    </submittedName>
</protein>
<feature type="region of interest" description="Disordered" evidence="1">
    <location>
        <begin position="78"/>
        <end position="109"/>
    </location>
</feature>
<evidence type="ECO:0000256" key="1">
    <source>
        <dbReference type="SAM" id="MobiDB-lite"/>
    </source>
</evidence>
<evidence type="ECO:0000313" key="2">
    <source>
        <dbReference type="EMBL" id="KAJ8984012.1"/>
    </source>
</evidence>
<dbReference type="Proteomes" id="UP001162164">
    <property type="component" value="Unassembled WGS sequence"/>
</dbReference>